<dbReference type="Gene3D" id="3.30.1330.120">
    <property type="entry name" value="2-methylcitrate dehydratase PrpD"/>
    <property type="match status" value="1"/>
</dbReference>
<evidence type="ECO:0008006" key="6">
    <source>
        <dbReference type="Google" id="ProtNLM"/>
    </source>
</evidence>
<accession>A0A423VDK1</accession>
<feature type="domain" description="MmgE/PrpD C-terminal" evidence="3">
    <location>
        <begin position="279"/>
        <end position="455"/>
    </location>
</feature>
<dbReference type="InterPro" id="IPR005656">
    <property type="entry name" value="MmgE_PrpD"/>
</dbReference>
<dbReference type="InterPro" id="IPR042183">
    <property type="entry name" value="MmgE/PrpD_sf_1"/>
</dbReference>
<sequence length="473" mass="50436">MSTSTSTTTSTNTAFLIQYVIKSLTPDSVPEAVWLRIEDLFLDWLGSTLSSRGTHPIPIFETTAKYMGPKDGTAQVFASGSTSSPYWAAWTNAASSHTLEQDDVHNGSVMHPATVVFPAVLAAAQDNHKTGPEMLLASIAGYEVGVRIAESMGRSHYQTFHTTSTMGTIAAAVAVGKLLNLDYEQMLSALGTAGAQASGIWAFMRSGAGDTKQLHSAHAAANGLLSAYMARDGLKGAPDIIEGPGGLMKSLARDDVDATRLTDGLGERWAVLETSFKYHACCRHTHPAADALLDAIEKHGIKDPMTGIKGVVAHVHQVALDVLGPVDAAPPPKTVHTAKFSMKSTLALIALRRSAGLVDFKELALTDPSVLEFRDRVSMVLDPVVDEAYPKQWLGRVQVELNDGRVVGGACDEPKGDPGNTLSRPELEDKFRRLVSYPGTSPACETEKIIAWCWALREGSRAGQSCAVPGITS</sequence>
<protein>
    <recommendedName>
        <fullName evidence="6">MmgE/PrpD family protein</fullName>
    </recommendedName>
</protein>
<dbReference type="Proteomes" id="UP000283895">
    <property type="component" value="Unassembled WGS sequence"/>
</dbReference>
<dbReference type="SUPFAM" id="SSF103378">
    <property type="entry name" value="2-methylcitrate dehydratase PrpD"/>
    <property type="match status" value="1"/>
</dbReference>
<dbReference type="InterPro" id="IPR045337">
    <property type="entry name" value="MmgE_PrpD_C"/>
</dbReference>
<dbReference type="EMBL" id="LKEA01000075">
    <property type="protein sequence ID" value="ROV88863.1"/>
    <property type="molecule type" value="Genomic_DNA"/>
</dbReference>
<feature type="domain" description="MmgE/PrpD N-terminal" evidence="2">
    <location>
        <begin position="21"/>
        <end position="254"/>
    </location>
</feature>
<dbReference type="InterPro" id="IPR036148">
    <property type="entry name" value="MmgE/PrpD_sf"/>
</dbReference>
<dbReference type="STRING" id="356882.A0A423VDK1"/>
<dbReference type="OrthoDB" id="10267976at2759"/>
<comment type="similarity">
    <text evidence="1">Belongs to the PrpD family.</text>
</comment>
<dbReference type="InterPro" id="IPR045336">
    <property type="entry name" value="MmgE_PrpD_N"/>
</dbReference>
<evidence type="ECO:0000259" key="3">
    <source>
        <dbReference type="Pfam" id="PF19305"/>
    </source>
</evidence>
<evidence type="ECO:0000256" key="1">
    <source>
        <dbReference type="ARBA" id="ARBA00006174"/>
    </source>
</evidence>
<dbReference type="PANTHER" id="PTHR16943">
    <property type="entry name" value="2-METHYLCITRATE DEHYDRATASE-RELATED"/>
    <property type="match status" value="1"/>
</dbReference>
<name>A0A423VDK1_9PEZI</name>
<dbReference type="AlphaFoldDB" id="A0A423VDK1"/>
<reference evidence="4 5" key="1">
    <citation type="submission" date="2015-09" db="EMBL/GenBank/DDBJ databases">
        <title>Host preference determinants of Valsa canker pathogens revealed by comparative genomics.</title>
        <authorList>
            <person name="Yin Z."/>
            <person name="Huang L."/>
        </authorList>
    </citation>
    <scope>NUCLEOTIDE SEQUENCE [LARGE SCALE GENOMIC DNA]</scope>
    <source>
        <strain evidence="4 5">03-1</strain>
    </source>
</reference>
<keyword evidence="5" id="KW-1185">Reference proteome</keyword>
<dbReference type="InterPro" id="IPR042188">
    <property type="entry name" value="MmgE/PrpD_sf_2"/>
</dbReference>
<gene>
    <name evidence="4" type="ORF">VMCG_10196</name>
</gene>
<evidence type="ECO:0000313" key="5">
    <source>
        <dbReference type="Proteomes" id="UP000283895"/>
    </source>
</evidence>
<dbReference type="Pfam" id="PF19305">
    <property type="entry name" value="MmgE_PrpD_C"/>
    <property type="match status" value="1"/>
</dbReference>
<dbReference type="Pfam" id="PF03972">
    <property type="entry name" value="MmgE_PrpD_N"/>
    <property type="match status" value="1"/>
</dbReference>
<organism evidence="4 5">
    <name type="scientific">Cytospora schulzeri</name>
    <dbReference type="NCBI Taxonomy" id="448051"/>
    <lineage>
        <taxon>Eukaryota</taxon>
        <taxon>Fungi</taxon>
        <taxon>Dikarya</taxon>
        <taxon>Ascomycota</taxon>
        <taxon>Pezizomycotina</taxon>
        <taxon>Sordariomycetes</taxon>
        <taxon>Sordariomycetidae</taxon>
        <taxon>Diaporthales</taxon>
        <taxon>Cytosporaceae</taxon>
        <taxon>Cytospora</taxon>
    </lineage>
</organism>
<dbReference type="PANTHER" id="PTHR16943:SF8">
    <property type="entry name" value="2-METHYLCITRATE DEHYDRATASE"/>
    <property type="match status" value="1"/>
</dbReference>
<evidence type="ECO:0000313" key="4">
    <source>
        <dbReference type="EMBL" id="ROV88863.1"/>
    </source>
</evidence>
<proteinExistence type="inferred from homology"/>
<comment type="caution">
    <text evidence="4">The sequence shown here is derived from an EMBL/GenBank/DDBJ whole genome shotgun (WGS) entry which is preliminary data.</text>
</comment>
<evidence type="ECO:0000259" key="2">
    <source>
        <dbReference type="Pfam" id="PF03972"/>
    </source>
</evidence>
<dbReference type="Gene3D" id="1.10.4100.10">
    <property type="entry name" value="2-methylcitrate dehydratase PrpD"/>
    <property type="match status" value="1"/>
</dbReference>
<dbReference type="GO" id="GO:0016829">
    <property type="term" value="F:lyase activity"/>
    <property type="evidence" value="ECO:0007669"/>
    <property type="project" value="InterPro"/>
</dbReference>